<name>A0ABU0M9L6_9HYPH</name>
<organism evidence="7 8">
    <name type="scientific">Kaistia geumhonensis</name>
    <dbReference type="NCBI Taxonomy" id="410839"/>
    <lineage>
        <taxon>Bacteria</taxon>
        <taxon>Pseudomonadati</taxon>
        <taxon>Pseudomonadota</taxon>
        <taxon>Alphaproteobacteria</taxon>
        <taxon>Hyphomicrobiales</taxon>
        <taxon>Kaistiaceae</taxon>
        <taxon>Kaistia</taxon>
    </lineage>
</organism>
<evidence type="ECO:0000259" key="6">
    <source>
        <dbReference type="Pfam" id="PF00962"/>
    </source>
</evidence>
<feature type="domain" description="Adenosine deaminase" evidence="6">
    <location>
        <begin position="12"/>
        <end position="331"/>
    </location>
</feature>
<keyword evidence="2 5" id="KW-0378">Hydrolase</keyword>
<evidence type="ECO:0000256" key="4">
    <source>
        <dbReference type="ARBA" id="ARBA00023080"/>
    </source>
</evidence>
<dbReference type="HAMAP" id="MF_01962">
    <property type="entry name" value="Adenine_deaminase"/>
    <property type="match status" value="1"/>
</dbReference>
<keyword evidence="8" id="KW-1185">Reference proteome</keyword>
<dbReference type="Proteomes" id="UP001223743">
    <property type="component" value="Unassembled WGS sequence"/>
</dbReference>
<dbReference type="NCBIfam" id="TIGR01430">
    <property type="entry name" value="aden_deam"/>
    <property type="match status" value="1"/>
</dbReference>
<evidence type="ECO:0000256" key="1">
    <source>
        <dbReference type="ARBA" id="ARBA00022723"/>
    </source>
</evidence>
<feature type="binding site" evidence="5">
    <location>
        <position position="277"/>
    </location>
    <ligand>
        <name>Zn(2+)</name>
        <dbReference type="ChEBI" id="CHEBI:29105"/>
        <note>catalytic</note>
    </ligand>
</feature>
<proteinExistence type="inferred from homology"/>
<keyword evidence="4 5" id="KW-0546">Nucleotide metabolism</keyword>
<dbReference type="GO" id="GO:0016787">
    <property type="term" value="F:hydrolase activity"/>
    <property type="evidence" value="ECO:0007669"/>
    <property type="project" value="UniProtKB-KW"/>
</dbReference>
<dbReference type="InterPro" id="IPR028892">
    <property type="entry name" value="ADE"/>
</dbReference>
<feature type="binding site" evidence="5">
    <location>
        <position position="19"/>
    </location>
    <ligand>
        <name>Zn(2+)</name>
        <dbReference type="ChEBI" id="CHEBI:29105"/>
        <note>catalytic</note>
    </ligand>
</feature>
<feature type="binding site" evidence="5">
    <location>
        <position position="196"/>
    </location>
    <ligand>
        <name>Zn(2+)</name>
        <dbReference type="ChEBI" id="CHEBI:29105"/>
        <note>catalytic</note>
    </ligand>
</feature>
<keyword evidence="3 5" id="KW-0862">Zinc</keyword>
<dbReference type="RefSeq" id="WP_266282933.1">
    <property type="nucleotide sequence ID" value="NZ_JAPKNF010000002.1"/>
</dbReference>
<evidence type="ECO:0000256" key="2">
    <source>
        <dbReference type="ARBA" id="ARBA00022801"/>
    </source>
</evidence>
<comment type="cofactor">
    <cofactor evidence="5">
        <name>Zn(2+)</name>
        <dbReference type="ChEBI" id="CHEBI:29105"/>
    </cofactor>
    <text evidence="5">Binds 1 zinc ion per subunit.</text>
</comment>
<feature type="binding site" evidence="5">
    <location>
        <position position="278"/>
    </location>
    <ligand>
        <name>substrate</name>
    </ligand>
</feature>
<dbReference type="PANTHER" id="PTHR43114">
    <property type="entry name" value="ADENINE DEAMINASE"/>
    <property type="match status" value="1"/>
</dbReference>
<dbReference type="InterPro" id="IPR032466">
    <property type="entry name" value="Metal_Hydrolase"/>
</dbReference>
<feature type="active site" description="Proton donor" evidence="5">
    <location>
        <position position="199"/>
    </location>
</feature>
<feature type="site" description="Important for catalytic activity" evidence="5">
    <location>
        <position position="220"/>
    </location>
</feature>
<sequence>MGPGTDHLRRLPKVELHCHIEGAARPDLVQRVAARHAVDLEGLFDDAGRYRWHDFSSFIRAYDRAAGVFRTEEDFRDLAFDHFAGIAAEGAVYGEIFVSPDHAAASGLSWRAYADGLAAGIRDASAATGIEGRMIAIGVRHHGPESVLAAARLVASQPHALVTGFGLAGDERSHHPRDFAPAFRIAEEAGLGLTVHAGELDGPESVRAALDHLPVSRIGHGVRAIEDPDLVHRIAAEGIVLELCPLSNIALGLYPDVARHPARSLMATGVRITVSSDDPPYFGSSIGTEYAALARDQDFSDSELVALGRTALEAAFVDAPTRERIAASLRDW</sequence>
<dbReference type="Gene3D" id="3.20.20.140">
    <property type="entry name" value="Metal-dependent hydrolases"/>
    <property type="match status" value="1"/>
</dbReference>
<evidence type="ECO:0000256" key="3">
    <source>
        <dbReference type="ARBA" id="ARBA00022833"/>
    </source>
</evidence>
<comment type="similarity">
    <text evidence="5">Belongs to the metallo-dependent hydrolases superfamily. Adenosine and AMP deaminases family. Adenine deaminase type 2 subfamily.</text>
</comment>
<comment type="function">
    <text evidence="5">Catalyzes the hydrolytic deamination of adenine to hypoxanthine. Plays an important role in the purine salvage pathway and in nitrogen catabolism.</text>
</comment>
<dbReference type="InterPro" id="IPR006330">
    <property type="entry name" value="Ado/ade_deaminase"/>
</dbReference>
<dbReference type="Pfam" id="PF00962">
    <property type="entry name" value="A_deaminase"/>
    <property type="match status" value="1"/>
</dbReference>
<keyword evidence="1 5" id="KW-0479">Metal-binding</keyword>
<dbReference type="InterPro" id="IPR001365">
    <property type="entry name" value="A_deaminase_dom"/>
</dbReference>
<dbReference type="SUPFAM" id="SSF51556">
    <property type="entry name" value="Metallo-dependent hydrolases"/>
    <property type="match status" value="1"/>
</dbReference>
<comment type="caution">
    <text evidence="7">The sequence shown here is derived from an EMBL/GenBank/DDBJ whole genome shotgun (WGS) entry which is preliminary data.</text>
</comment>
<dbReference type="NCBIfam" id="NF006848">
    <property type="entry name" value="PRK09358.1-3"/>
    <property type="match status" value="1"/>
</dbReference>
<evidence type="ECO:0000256" key="5">
    <source>
        <dbReference type="HAMAP-Rule" id="MF_01962"/>
    </source>
</evidence>
<gene>
    <name evidence="7" type="ORF">QO015_003274</name>
</gene>
<feature type="binding site" evidence="5">
    <location>
        <position position="17"/>
    </location>
    <ligand>
        <name>Zn(2+)</name>
        <dbReference type="ChEBI" id="CHEBI:29105"/>
        <note>catalytic</note>
    </ligand>
</feature>
<evidence type="ECO:0000313" key="7">
    <source>
        <dbReference type="EMBL" id="MDQ0517661.1"/>
    </source>
</evidence>
<dbReference type="PANTHER" id="PTHR43114:SF6">
    <property type="entry name" value="ADENINE DEAMINASE"/>
    <property type="match status" value="1"/>
</dbReference>
<dbReference type="EMBL" id="JAUSWJ010000001">
    <property type="protein sequence ID" value="MDQ0517661.1"/>
    <property type="molecule type" value="Genomic_DNA"/>
</dbReference>
<protein>
    <recommendedName>
        <fullName evidence="5">Adenine deaminase</fullName>
        <shortName evidence="5">ADE</shortName>
        <ecNumber evidence="5">3.5.4.2</ecNumber>
    </recommendedName>
    <alternativeName>
        <fullName evidence="5">Adenine aminohydrolase</fullName>
        <shortName evidence="5">AAH</shortName>
    </alternativeName>
</protein>
<dbReference type="EC" id="3.5.4.2" evidence="5"/>
<reference evidence="7 8" key="1">
    <citation type="submission" date="2023-07" db="EMBL/GenBank/DDBJ databases">
        <title>Genomic Encyclopedia of Type Strains, Phase IV (KMG-IV): sequencing the most valuable type-strain genomes for metagenomic binning, comparative biology and taxonomic classification.</title>
        <authorList>
            <person name="Goeker M."/>
        </authorList>
    </citation>
    <scope>NUCLEOTIDE SEQUENCE [LARGE SCALE GENOMIC DNA]</scope>
    <source>
        <strain evidence="7 8">B1-1</strain>
    </source>
</reference>
<comment type="catalytic activity">
    <reaction evidence="5">
        <text>adenine + H2O + H(+) = hypoxanthine + NH4(+)</text>
        <dbReference type="Rhea" id="RHEA:23688"/>
        <dbReference type="ChEBI" id="CHEBI:15377"/>
        <dbReference type="ChEBI" id="CHEBI:15378"/>
        <dbReference type="ChEBI" id="CHEBI:16708"/>
        <dbReference type="ChEBI" id="CHEBI:17368"/>
        <dbReference type="ChEBI" id="CHEBI:28938"/>
        <dbReference type="EC" id="3.5.4.2"/>
    </reaction>
</comment>
<evidence type="ECO:0000313" key="8">
    <source>
        <dbReference type="Proteomes" id="UP001223743"/>
    </source>
</evidence>
<accession>A0ABU0M9L6</accession>